<evidence type="ECO:0000256" key="4">
    <source>
        <dbReference type="ARBA" id="ARBA00023150"/>
    </source>
</evidence>
<dbReference type="Gene3D" id="3.90.105.10">
    <property type="entry name" value="Molybdopterin biosynthesis moea protein, domain 2"/>
    <property type="match status" value="1"/>
</dbReference>
<evidence type="ECO:0000313" key="8">
    <source>
        <dbReference type="EMBL" id="QUS40180.1"/>
    </source>
</evidence>
<keyword evidence="9" id="KW-1185">Reference proteome</keyword>
<name>A0ABX8ACS1_9BRAD</name>
<dbReference type="Gene3D" id="2.170.190.11">
    <property type="entry name" value="Molybdopterin biosynthesis moea protein, domain 3"/>
    <property type="match status" value="1"/>
</dbReference>
<dbReference type="SUPFAM" id="SSF53218">
    <property type="entry name" value="Molybdenum cofactor biosynthesis proteins"/>
    <property type="match status" value="1"/>
</dbReference>
<dbReference type="Proteomes" id="UP000682843">
    <property type="component" value="Chromosome"/>
</dbReference>
<dbReference type="EMBL" id="CP036498">
    <property type="protein sequence ID" value="QUS40180.1"/>
    <property type="molecule type" value="Genomic_DNA"/>
</dbReference>
<dbReference type="InterPro" id="IPR005111">
    <property type="entry name" value="MoeA_C_domain_IV"/>
</dbReference>
<comment type="catalytic activity">
    <reaction evidence="5">
        <text>adenylyl-molybdopterin + molybdate = Mo-molybdopterin + AMP + H(+)</text>
        <dbReference type="Rhea" id="RHEA:35047"/>
        <dbReference type="ChEBI" id="CHEBI:15378"/>
        <dbReference type="ChEBI" id="CHEBI:36264"/>
        <dbReference type="ChEBI" id="CHEBI:62727"/>
        <dbReference type="ChEBI" id="CHEBI:71302"/>
        <dbReference type="ChEBI" id="CHEBI:456215"/>
        <dbReference type="EC" id="2.10.1.1"/>
    </reaction>
</comment>
<comment type="function">
    <text evidence="1 6">Catalyzes the insertion of molybdate into adenylated molybdopterin with the concomitant release of AMP.</text>
</comment>
<dbReference type="Pfam" id="PF00994">
    <property type="entry name" value="MoCF_biosynth"/>
    <property type="match status" value="1"/>
</dbReference>
<keyword evidence="6" id="KW-0808">Transferase</keyword>
<reference evidence="8 9" key="1">
    <citation type="submission" date="2019-02" db="EMBL/GenBank/DDBJ databases">
        <title>Emended description of the genus Rhodopseudomonas and description of Rhodopseudomonas albus sp. nov., a non-phototrophic, heavy-metal-tolerant bacterium isolated from garden soil.</title>
        <authorList>
            <person name="Bao Z."/>
            <person name="Cao W.W."/>
            <person name="Sato Y."/>
            <person name="Nishizawa T."/>
            <person name="Zhao J."/>
            <person name="Guo Y."/>
            <person name="Ohta H."/>
        </authorList>
    </citation>
    <scope>NUCLEOTIDE SEQUENCE [LARGE SCALE GENOMIC DNA]</scope>
    <source>
        <strain evidence="8 9">SK50-23</strain>
    </source>
</reference>
<dbReference type="InterPro" id="IPR036135">
    <property type="entry name" value="MoeA_linker/N_sf"/>
</dbReference>
<evidence type="ECO:0000256" key="2">
    <source>
        <dbReference type="ARBA" id="ARBA00005046"/>
    </source>
</evidence>
<keyword evidence="6" id="KW-0479">Metal-binding</keyword>
<dbReference type="RefSeq" id="WP_211908722.1">
    <property type="nucleotide sequence ID" value="NZ_CP036498.1"/>
</dbReference>
<organism evidence="8 9">
    <name type="scientific">Tardiphaga alba</name>
    <dbReference type="NCBI Taxonomy" id="340268"/>
    <lineage>
        <taxon>Bacteria</taxon>
        <taxon>Pseudomonadati</taxon>
        <taxon>Pseudomonadota</taxon>
        <taxon>Alphaproteobacteria</taxon>
        <taxon>Hyphomicrobiales</taxon>
        <taxon>Nitrobacteraceae</taxon>
        <taxon>Tardiphaga</taxon>
    </lineage>
</organism>
<evidence type="ECO:0000259" key="7">
    <source>
        <dbReference type="SMART" id="SM00852"/>
    </source>
</evidence>
<dbReference type="SUPFAM" id="SSF63882">
    <property type="entry name" value="MoeA N-terminal region -like"/>
    <property type="match status" value="1"/>
</dbReference>
<evidence type="ECO:0000313" key="9">
    <source>
        <dbReference type="Proteomes" id="UP000682843"/>
    </source>
</evidence>
<dbReference type="SUPFAM" id="SSF63867">
    <property type="entry name" value="MoeA C-terminal domain-like"/>
    <property type="match status" value="1"/>
</dbReference>
<dbReference type="InterPro" id="IPR001453">
    <property type="entry name" value="MoaB/Mog_dom"/>
</dbReference>
<comment type="pathway">
    <text evidence="2 6">Cofactor biosynthesis; molybdopterin biosynthesis.</text>
</comment>
<dbReference type="Pfam" id="PF03454">
    <property type="entry name" value="MoeA_C"/>
    <property type="match status" value="1"/>
</dbReference>
<accession>A0ABX8ACS1</accession>
<dbReference type="Gene3D" id="3.40.980.10">
    <property type="entry name" value="MoaB/Mog-like domain"/>
    <property type="match status" value="1"/>
</dbReference>
<proteinExistence type="inferred from homology"/>
<dbReference type="EC" id="2.10.1.1" evidence="6"/>
<dbReference type="PANTHER" id="PTHR10192:SF5">
    <property type="entry name" value="GEPHYRIN"/>
    <property type="match status" value="1"/>
</dbReference>
<keyword evidence="6" id="KW-0460">Magnesium</keyword>
<dbReference type="NCBIfam" id="TIGR00177">
    <property type="entry name" value="molyb_syn"/>
    <property type="match status" value="1"/>
</dbReference>
<sequence length="401" mass="42240">MALMPFTDAMAAILKGADALPEEMVQIEDAFHRVLARDIASLRTQPPEAMSAMDGYAVRAADVTVGAKLKVIGEISAGKPFDRALAAGEAARIFTGGVVPAGSDTVVIQEDTARDGDIVTINEAVPVGKNIRPAGVDFNEGDVLLRAGTRLADRDLALAAGMNHPQLPVHRRPVVAMLATGDELVLPGATPGPGQIVLSNGYALRALARAEGADVIDLGIARDTLESTTAAIRRAIDLNVDVLITTGGASVGDHDLVQQSLVAAGIEMSFWKIAMRPGKPMMHGRRGGMRVIGLPGNPVSSYVCGFLFMVPLLRALSGRSEVQHVREAAVLGRDLAANDQREDYLRTRLEWQDGKLVATPVMKQDSSLLGNLAVAEGLLVRVPHAEAATAGDPCAIIRLPT</sequence>
<keyword evidence="4 6" id="KW-0501">Molybdenum cofactor biosynthesis</keyword>
<dbReference type="InterPro" id="IPR005110">
    <property type="entry name" value="MoeA_linker/N"/>
</dbReference>
<evidence type="ECO:0000256" key="6">
    <source>
        <dbReference type="RuleBase" id="RU365090"/>
    </source>
</evidence>
<evidence type="ECO:0000256" key="1">
    <source>
        <dbReference type="ARBA" id="ARBA00002901"/>
    </source>
</evidence>
<feature type="domain" description="MoaB/Mog" evidence="7">
    <location>
        <begin position="176"/>
        <end position="315"/>
    </location>
</feature>
<gene>
    <name evidence="8" type="ORF">RPMA_16075</name>
</gene>
<dbReference type="CDD" id="cd00887">
    <property type="entry name" value="MoeA"/>
    <property type="match status" value="1"/>
</dbReference>
<evidence type="ECO:0000256" key="3">
    <source>
        <dbReference type="ARBA" id="ARBA00010763"/>
    </source>
</evidence>
<dbReference type="Pfam" id="PF03453">
    <property type="entry name" value="MoeA_N"/>
    <property type="match status" value="1"/>
</dbReference>
<dbReference type="InterPro" id="IPR038987">
    <property type="entry name" value="MoeA-like"/>
</dbReference>
<evidence type="ECO:0000256" key="5">
    <source>
        <dbReference type="ARBA" id="ARBA00047317"/>
    </source>
</evidence>
<dbReference type="InterPro" id="IPR036688">
    <property type="entry name" value="MoeA_C_domain_IV_sf"/>
</dbReference>
<dbReference type="PANTHER" id="PTHR10192">
    <property type="entry name" value="MOLYBDOPTERIN BIOSYNTHESIS PROTEIN"/>
    <property type="match status" value="1"/>
</dbReference>
<dbReference type="NCBIfam" id="NF045515">
    <property type="entry name" value="Glp_gephyrin"/>
    <property type="match status" value="1"/>
</dbReference>
<dbReference type="InterPro" id="IPR036425">
    <property type="entry name" value="MoaB/Mog-like_dom_sf"/>
</dbReference>
<comment type="similarity">
    <text evidence="3 6">Belongs to the MoeA family.</text>
</comment>
<comment type="cofactor">
    <cofactor evidence="6">
        <name>Mg(2+)</name>
        <dbReference type="ChEBI" id="CHEBI:18420"/>
    </cofactor>
</comment>
<dbReference type="SMART" id="SM00852">
    <property type="entry name" value="MoCF_biosynth"/>
    <property type="match status" value="1"/>
</dbReference>
<keyword evidence="6" id="KW-0500">Molybdenum</keyword>
<protein>
    <recommendedName>
        <fullName evidence="6">Molybdopterin molybdenumtransferase</fullName>
        <ecNumber evidence="6">2.10.1.1</ecNumber>
    </recommendedName>
</protein>
<dbReference type="Gene3D" id="2.40.340.10">
    <property type="entry name" value="MoeA, C-terminal, domain IV"/>
    <property type="match status" value="1"/>
</dbReference>